<dbReference type="EMBL" id="UFUW01000001">
    <property type="protein sequence ID" value="SUX22917.1"/>
    <property type="molecule type" value="Genomic_DNA"/>
</dbReference>
<accession>A0A381E813</accession>
<proteinExistence type="predicted"/>
<gene>
    <name evidence="1" type="ORF">NCTC13294_01373</name>
</gene>
<dbReference type="AlphaFoldDB" id="A0A381E813"/>
<evidence type="ECO:0000313" key="1">
    <source>
        <dbReference type="EMBL" id="SUX22917.1"/>
    </source>
</evidence>
<dbReference type="Proteomes" id="UP000254572">
    <property type="component" value="Unassembled WGS sequence"/>
</dbReference>
<dbReference type="RefSeq" id="WP_172542254.1">
    <property type="nucleotide sequence ID" value="NZ_JBHLZC010000005.1"/>
</dbReference>
<keyword evidence="2" id="KW-1185">Reference proteome</keyword>
<reference evidence="1 2" key="1">
    <citation type="submission" date="2018-06" db="EMBL/GenBank/DDBJ databases">
        <authorList>
            <consortium name="Pathogen Informatics"/>
            <person name="Doyle S."/>
        </authorList>
    </citation>
    <scope>NUCLEOTIDE SEQUENCE [LARGE SCALE GENOMIC DNA]</scope>
    <source>
        <strain evidence="1 2">NCTC13294</strain>
    </source>
</reference>
<organism evidence="1 2">
    <name type="scientific">Cardiobacterium valvarum</name>
    <dbReference type="NCBI Taxonomy" id="194702"/>
    <lineage>
        <taxon>Bacteria</taxon>
        <taxon>Pseudomonadati</taxon>
        <taxon>Pseudomonadota</taxon>
        <taxon>Gammaproteobacteria</taxon>
        <taxon>Cardiobacteriales</taxon>
        <taxon>Cardiobacteriaceae</taxon>
        <taxon>Cardiobacterium</taxon>
    </lineage>
</organism>
<sequence>MSFHFQSACLCARYLCLVFAALSGKDALPLLLRAHDVLKQRQLLMQKKQAALSGEQP</sequence>
<evidence type="ECO:0000313" key="2">
    <source>
        <dbReference type="Proteomes" id="UP000254572"/>
    </source>
</evidence>
<name>A0A381E813_9GAMM</name>
<protein>
    <submittedName>
        <fullName evidence="1">Uncharacterized protein</fullName>
    </submittedName>
</protein>